<feature type="domain" description="GH3 middle" evidence="1">
    <location>
        <begin position="159"/>
        <end position="226"/>
    </location>
</feature>
<evidence type="ECO:0000259" key="1">
    <source>
        <dbReference type="Pfam" id="PF23571"/>
    </source>
</evidence>
<evidence type="ECO:0000313" key="4">
    <source>
        <dbReference type="Proteomes" id="UP000053424"/>
    </source>
</evidence>
<dbReference type="InterPro" id="IPR055377">
    <property type="entry name" value="GH3_M"/>
</dbReference>
<keyword evidence="4" id="KW-1185">Reference proteome</keyword>
<dbReference type="Proteomes" id="UP000053424">
    <property type="component" value="Unassembled WGS sequence"/>
</dbReference>
<dbReference type="PANTHER" id="PTHR31901:SF9">
    <property type="entry name" value="GH3 DOMAIN-CONTAINING PROTEIN"/>
    <property type="match status" value="1"/>
</dbReference>
<sequence length="371" mass="42300">MLLPSYKANTFMTTLFALFDRSLSVFQSAYSTSIYDVVRTLEEHWDTMIDAIHIGSLPELYDLGKYRTHIEEHFKPYPDRAQELRMIEKGGEGWLKKVWPCLRVVNATFSGTYAALFPTLQRHFGPTVLLRSVGYGATECRVGFAYGGNDTNLYRLVPASYTEFLGVGKENVPENLVQPWQVEVGKKYEVIVTNNDGLWRYQLNDIIEVAGFTPEEGIPLIRYVERKGVGFRIRNEFISESFLRDIMGSLTENTIGRILEFTTVQDYRKPLRAYGFFVELEGEIGRNPTRAIAIVKDKLQTDKGYKFYSESDGIGDPTIRILKSGTFKEYRHWKAETSAINAGQIKVPTMVADPVTVEWLAERVVIEVQAP</sequence>
<dbReference type="Pfam" id="PF23572">
    <property type="entry name" value="GH3_C"/>
    <property type="match status" value="1"/>
</dbReference>
<dbReference type="Pfam" id="PF03321">
    <property type="entry name" value="GH3"/>
    <property type="match status" value="1"/>
</dbReference>
<proteinExistence type="predicted"/>
<dbReference type="GO" id="GO:0016881">
    <property type="term" value="F:acid-amino acid ligase activity"/>
    <property type="evidence" value="ECO:0007669"/>
    <property type="project" value="TreeGrafter"/>
</dbReference>
<reference evidence="4" key="2">
    <citation type="submission" date="2015-01" db="EMBL/GenBank/DDBJ databases">
        <title>Evolutionary Origins and Diversification of the Mycorrhizal Mutualists.</title>
        <authorList>
            <consortium name="DOE Joint Genome Institute"/>
            <consortium name="Mycorrhizal Genomics Consortium"/>
            <person name="Kohler A."/>
            <person name="Kuo A."/>
            <person name="Nagy L.G."/>
            <person name="Floudas D."/>
            <person name="Copeland A."/>
            <person name="Barry K.W."/>
            <person name="Cichocki N."/>
            <person name="Veneault-Fourrey C."/>
            <person name="LaButti K."/>
            <person name="Lindquist E.A."/>
            <person name="Lipzen A."/>
            <person name="Lundell T."/>
            <person name="Morin E."/>
            <person name="Murat C."/>
            <person name="Riley R."/>
            <person name="Ohm R."/>
            <person name="Sun H."/>
            <person name="Tunlid A."/>
            <person name="Henrissat B."/>
            <person name="Grigoriev I.V."/>
            <person name="Hibbett D.S."/>
            <person name="Martin F."/>
        </authorList>
    </citation>
    <scope>NUCLEOTIDE SEQUENCE [LARGE SCALE GENOMIC DNA]</scope>
    <source>
        <strain evidence="4">h7</strain>
    </source>
</reference>
<accession>A0A0C3BYH2</accession>
<evidence type="ECO:0000313" key="3">
    <source>
        <dbReference type="EMBL" id="KIM36506.1"/>
    </source>
</evidence>
<evidence type="ECO:0000259" key="2">
    <source>
        <dbReference type="Pfam" id="PF23572"/>
    </source>
</evidence>
<dbReference type="PANTHER" id="PTHR31901">
    <property type="entry name" value="GH3 DOMAIN-CONTAINING PROTEIN"/>
    <property type="match status" value="1"/>
</dbReference>
<dbReference type="AlphaFoldDB" id="A0A0C3BYH2"/>
<dbReference type="HOGENOM" id="CLU_062473_0_0_1"/>
<name>A0A0C3BYH2_HEBCY</name>
<evidence type="ECO:0008006" key="5">
    <source>
        <dbReference type="Google" id="ProtNLM"/>
    </source>
</evidence>
<dbReference type="GO" id="GO:0005737">
    <property type="term" value="C:cytoplasm"/>
    <property type="evidence" value="ECO:0007669"/>
    <property type="project" value="TreeGrafter"/>
</dbReference>
<protein>
    <recommendedName>
        <fullName evidence="5">GH3 auxin-responsive promoter</fullName>
    </recommendedName>
</protein>
<dbReference type="OrthoDB" id="2979464at2759"/>
<organism evidence="3 4">
    <name type="scientific">Hebeloma cylindrosporum</name>
    <dbReference type="NCBI Taxonomy" id="76867"/>
    <lineage>
        <taxon>Eukaryota</taxon>
        <taxon>Fungi</taxon>
        <taxon>Dikarya</taxon>
        <taxon>Basidiomycota</taxon>
        <taxon>Agaricomycotina</taxon>
        <taxon>Agaricomycetes</taxon>
        <taxon>Agaricomycetidae</taxon>
        <taxon>Agaricales</taxon>
        <taxon>Agaricineae</taxon>
        <taxon>Hymenogastraceae</taxon>
        <taxon>Hebeloma</taxon>
    </lineage>
</organism>
<feature type="domain" description="GH3 C-terminal" evidence="2">
    <location>
        <begin position="256"/>
        <end position="353"/>
    </location>
</feature>
<gene>
    <name evidence="3" type="ORF">M413DRAFT_78132</name>
</gene>
<dbReference type="Pfam" id="PF23571">
    <property type="entry name" value="GH3_M"/>
    <property type="match status" value="1"/>
</dbReference>
<dbReference type="EMBL" id="KN831804">
    <property type="protein sequence ID" value="KIM36506.1"/>
    <property type="molecule type" value="Genomic_DNA"/>
</dbReference>
<dbReference type="InterPro" id="IPR055378">
    <property type="entry name" value="GH3_C"/>
</dbReference>
<reference evidence="3 4" key="1">
    <citation type="submission" date="2014-04" db="EMBL/GenBank/DDBJ databases">
        <authorList>
            <consortium name="DOE Joint Genome Institute"/>
            <person name="Kuo A."/>
            <person name="Gay G."/>
            <person name="Dore J."/>
            <person name="Kohler A."/>
            <person name="Nagy L.G."/>
            <person name="Floudas D."/>
            <person name="Copeland A."/>
            <person name="Barry K.W."/>
            <person name="Cichocki N."/>
            <person name="Veneault-Fourrey C."/>
            <person name="LaButti K."/>
            <person name="Lindquist E.A."/>
            <person name="Lipzen A."/>
            <person name="Lundell T."/>
            <person name="Morin E."/>
            <person name="Murat C."/>
            <person name="Sun H."/>
            <person name="Tunlid A."/>
            <person name="Henrissat B."/>
            <person name="Grigoriev I.V."/>
            <person name="Hibbett D.S."/>
            <person name="Martin F."/>
            <person name="Nordberg H.P."/>
            <person name="Cantor M.N."/>
            <person name="Hua S.X."/>
        </authorList>
    </citation>
    <scope>NUCLEOTIDE SEQUENCE [LARGE SCALE GENOMIC DNA]</scope>
    <source>
        <strain evidence="4">h7</strain>
    </source>
</reference>
<dbReference type="InterPro" id="IPR004993">
    <property type="entry name" value="GH3"/>
</dbReference>